<dbReference type="KEGG" id="plw:D5F53_10530"/>
<proteinExistence type="predicted"/>
<organism evidence="1 2">
    <name type="scientific">Paenibacillus lautus</name>
    <name type="common">Bacillus lautus</name>
    <dbReference type="NCBI Taxonomy" id="1401"/>
    <lineage>
        <taxon>Bacteria</taxon>
        <taxon>Bacillati</taxon>
        <taxon>Bacillota</taxon>
        <taxon>Bacilli</taxon>
        <taxon>Bacillales</taxon>
        <taxon>Paenibacillaceae</taxon>
        <taxon>Paenibacillus</taxon>
    </lineage>
</organism>
<dbReference type="Proteomes" id="UP000266552">
    <property type="component" value="Chromosome"/>
</dbReference>
<evidence type="ECO:0000313" key="1">
    <source>
        <dbReference type="EMBL" id="AYB43700.1"/>
    </source>
</evidence>
<sequence>MGTVPRDDFMAGLKPGMRWLLIRIGDEEASAFLLDRDLMKMNPSLDCPFPVYLLKLKNVVIHLVIRFNSLWN</sequence>
<reference evidence="1 2" key="1">
    <citation type="submission" date="2018-09" db="EMBL/GenBank/DDBJ databases">
        <title>Genome Sequence of Paenibacillus lautus Strain E7593-69, Azo Dye-Degrading Bacteria, Isolated from Commercial Tattoo Inks.</title>
        <authorList>
            <person name="Nho S.W."/>
            <person name="Kim S.-J."/>
            <person name="Kweon O."/>
            <person name="Cerniglia C.E."/>
        </authorList>
    </citation>
    <scope>NUCLEOTIDE SEQUENCE [LARGE SCALE GENOMIC DNA]</scope>
    <source>
        <strain evidence="1 2">E7593-69</strain>
    </source>
</reference>
<accession>A0A385TGM0</accession>
<dbReference type="EMBL" id="CP032412">
    <property type="protein sequence ID" value="AYB43700.1"/>
    <property type="molecule type" value="Genomic_DNA"/>
</dbReference>
<dbReference type="AlphaFoldDB" id="A0A385TGM0"/>
<name>A0A385TGM0_PAELA</name>
<gene>
    <name evidence="1" type="ORF">D5F53_10530</name>
</gene>
<keyword evidence="2" id="KW-1185">Reference proteome</keyword>
<protein>
    <submittedName>
        <fullName evidence="1">Uncharacterized protein</fullName>
    </submittedName>
</protein>
<evidence type="ECO:0000313" key="2">
    <source>
        <dbReference type="Proteomes" id="UP000266552"/>
    </source>
</evidence>